<dbReference type="EMBL" id="WKPR01000020">
    <property type="protein sequence ID" value="MSB21155.1"/>
    <property type="molecule type" value="Genomic_DNA"/>
</dbReference>
<dbReference type="Proteomes" id="UP000434475">
    <property type="component" value="Unassembled WGS sequence"/>
</dbReference>
<feature type="coiled-coil region" evidence="1">
    <location>
        <begin position="119"/>
        <end position="218"/>
    </location>
</feature>
<comment type="caution">
    <text evidence="4">The sequence shown here is derived from an EMBL/GenBank/DDBJ whole genome shotgun (WGS) entry which is preliminary data.</text>
</comment>
<feature type="region of interest" description="Disordered" evidence="2">
    <location>
        <begin position="289"/>
        <end position="310"/>
    </location>
</feature>
<dbReference type="RefSeq" id="WP_148337751.1">
    <property type="nucleotide sequence ID" value="NZ_JADMWB010000022.1"/>
</dbReference>
<protein>
    <recommendedName>
        <fullName evidence="3">PBSX phage terminase small subunit-like N-terminal domain-containing protein</fullName>
    </recommendedName>
</protein>
<keyword evidence="1" id="KW-0175">Coiled coil</keyword>
<accession>A0A6I2R4E4</accession>
<feature type="region of interest" description="Disordered" evidence="2">
    <location>
        <begin position="1"/>
        <end position="20"/>
    </location>
</feature>
<evidence type="ECO:0000313" key="4">
    <source>
        <dbReference type="EMBL" id="MSB21155.1"/>
    </source>
</evidence>
<feature type="domain" description="PBSX phage terminase small subunit-like N-terminal" evidence="3">
    <location>
        <begin position="1"/>
        <end position="50"/>
    </location>
</feature>
<sequence>MAKARSPERDKVRRAWLESGGTMTAKQLAEEFSVRAEQVRKWKSLDNWQADLDAQKPKRKRGGQPGNKNAVGAGAPVGNKNAETHGAYSTVRLCDLPQEQREYIEGITLDTETNMLAELQTLIAKEADLQNKIAALEHGDPAALYIDRVVEMRAPKGTKRLEQQREKLEALQREEDSLIWDMDGSDGKKPTRQQEKKLETLQREIAALQDTTGDKERALEREGYTVTMQTVIKASAFDRAMKLEAELNRIHGRIIKLLDSIKGYEMESRRLRLEERKYNLAKQKLSGAYDIDPETGEINDEAEEPDELEI</sequence>
<feature type="compositionally biased region" description="Basic and acidic residues" evidence="2">
    <location>
        <begin position="1"/>
        <end position="16"/>
    </location>
</feature>
<evidence type="ECO:0000256" key="1">
    <source>
        <dbReference type="SAM" id="Coils"/>
    </source>
</evidence>
<evidence type="ECO:0000256" key="2">
    <source>
        <dbReference type="SAM" id="MobiDB-lite"/>
    </source>
</evidence>
<dbReference type="NCBIfam" id="NF040601">
    <property type="entry name" value="TerS_not_xtmA"/>
    <property type="match status" value="1"/>
</dbReference>
<evidence type="ECO:0000259" key="3">
    <source>
        <dbReference type="Pfam" id="PF10668"/>
    </source>
</evidence>
<feature type="region of interest" description="Disordered" evidence="2">
    <location>
        <begin position="46"/>
        <end position="75"/>
    </location>
</feature>
<feature type="compositionally biased region" description="Acidic residues" evidence="2">
    <location>
        <begin position="291"/>
        <end position="310"/>
    </location>
</feature>
<reference evidence="4 5" key="1">
    <citation type="journal article" date="2019" name="Nat. Med.">
        <title>A library of human gut bacterial isolates paired with longitudinal multiomics data enables mechanistic microbiome research.</title>
        <authorList>
            <person name="Poyet M."/>
            <person name="Groussin M."/>
            <person name="Gibbons S.M."/>
            <person name="Avila-Pacheco J."/>
            <person name="Jiang X."/>
            <person name="Kearney S.M."/>
            <person name="Perrotta A.R."/>
            <person name="Berdy B."/>
            <person name="Zhao S."/>
            <person name="Lieberman T.D."/>
            <person name="Swanson P.K."/>
            <person name="Smith M."/>
            <person name="Roesemann S."/>
            <person name="Alexander J.E."/>
            <person name="Rich S.A."/>
            <person name="Livny J."/>
            <person name="Vlamakis H."/>
            <person name="Clish C."/>
            <person name="Bullock K."/>
            <person name="Deik A."/>
            <person name="Scott J."/>
            <person name="Pierce K.A."/>
            <person name="Xavier R.J."/>
            <person name="Alm E.J."/>
        </authorList>
    </citation>
    <scope>NUCLEOTIDE SEQUENCE [LARGE SCALE GENOMIC DNA]</scope>
    <source>
        <strain evidence="4 5">BIOML-A2</strain>
    </source>
</reference>
<organism evidence="4 5">
    <name type="scientific">Flavonifractor plautii</name>
    <name type="common">Fusobacterium plautii</name>
    <dbReference type="NCBI Taxonomy" id="292800"/>
    <lineage>
        <taxon>Bacteria</taxon>
        <taxon>Bacillati</taxon>
        <taxon>Bacillota</taxon>
        <taxon>Clostridia</taxon>
        <taxon>Eubacteriales</taxon>
        <taxon>Oscillospiraceae</taxon>
        <taxon>Flavonifractor</taxon>
    </lineage>
</organism>
<dbReference type="AlphaFoldDB" id="A0A6I2R4E4"/>
<proteinExistence type="predicted"/>
<name>A0A6I2R4E4_FLAPL</name>
<dbReference type="Pfam" id="PF10668">
    <property type="entry name" value="Phage_terminase"/>
    <property type="match status" value="1"/>
</dbReference>
<evidence type="ECO:0000313" key="5">
    <source>
        <dbReference type="Proteomes" id="UP000434475"/>
    </source>
</evidence>
<gene>
    <name evidence="4" type="ORF">GKE97_16750</name>
</gene>
<dbReference type="InterPro" id="IPR018925">
    <property type="entry name" value="XtmA-like_N"/>
</dbReference>